<dbReference type="PANTHER" id="PTHR43028:SF5">
    <property type="entry name" value="3'(2'),5'-BISPHOSPHATE NUCLEOTIDASE 1"/>
    <property type="match status" value="1"/>
</dbReference>
<feature type="binding site" evidence="9">
    <location>
        <position position="221"/>
    </location>
    <ligand>
        <name>substrate</name>
    </ligand>
</feature>
<dbReference type="NCBIfam" id="TIGR01331">
    <property type="entry name" value="bisphos_cysQ"/>
    <property type="match status" value="1"/>
</dbReference>
<evidence type="ECO:0000313" key="10">
    <source>
        <dbReference type="EMBL" id="GLQ55204.1"/>
    </source>
</evidence>
<feature type="binding site" evidence="9">
    <location>
        <position position="75"/>
    </location>
    <ligand>
        <name>Mg(2+)</name>
        <dbReference type="ChEBI" id="CHEBI:18420"/>
        <label>1</label>
    </ligand>
</feature>
<dbReference type="InterPro" id="IPR020583">
    <property type="entry name" value="Inositol_monoP_metal-BS"/>
</dbReference>
<dbReference type="PANTHER" id="PTHR43028">
    <property type="entry name" value="3'(2'),5'-BISPHOSPHATE NUCLEOTIDASE 1"/>
    <property type="match status" value="1"/>
</dbReference>
<evidence type="ECO:0000256" key="1">
    <source>
        <dbReference type="ARBA" id="ARBA00001625"/>
    </source>
</evidence>
<dbReference type="RefSeq" id="WP_284340628.1">
    <property type="nucleotide sequence ID" value="NZ_BSNS01000011.1"/>
</dbReference>
<evidence type="ECO:0000313" key="11">
    <source>
        <dbReference type="Proteomes" id="UP001156691"/>
    </source>
</evidence>
<feature type="binding site" evidence="9">
    <location>
        <position position="94"/>
    </location>
    <ligand>
        <name>Mg(2+)</name>
        <dbReference type="ChEBI" id="CHEBI:18420"/>
        <label>1</label>
    </ligand>
</feature>
<dbReference type="PROSITE" id="PS00629">
    <property type="entry name" value="IMP_1"/>
    <property type="match status" value="1"/>
</dbReference>
<keyword evidence="3 9" id="KW-1003">Cell membrane</keyword>
<keyword evidence="4 9" id="KW-0997">Cell inner membrane</keyword>
<evidence type="ECO:0000256" key="5">
    <source>
        <dbReference type="ARBA" id="ARBA00022723"/>
    </source>
</evidence>
<keyword evidence="6 9" id="KW-0378">Hydrolase</keyword>
<evidence type="ECO:0000256" key="8">
    <source>
        <dbReference type="ARBA" id="ARBA00023136"/>
    </source>
</evidence>
<dbReference type="PRINTS" id="PR00377">
    <property type="entry name" value="IMPHPHTASES"/>
</dbReference>
<dbReference type="SUPFAM" id="SSF56655">
    <property type="entry name" value="Carbohydrate phosphatase"/>
    <property type="match status" value="1"/>
</dbReference>
<comment type="function">
    <text evidence="9">Converts adenosine-3',5'-bisphosphate (PAP) to AMP.</text>
</comment>
<organism evidence="10 11">
    <name type="scientific">Devosia nitrariae</name>
    <dbReference type="NCBI Taxonomy" id="2071872"/>
    <lineage>
        <taxon>Bacteria</taxon>
        <taxon>Pseudomonadati</taxon>
        <taxon>Pseudomonadota</taxon>
        <taxon>Alphaproteobacteria</taxon>
        <taxon>Hyphomicrobiales</taxon>
        <taxon>Devosiaceae</taxon>
        <taxon>Devosia</taxon>
    </lineage>
</organism>
<dbReference type="PROSITE" id="PS00630">
    <property type="entry name" value="IMP_2"/>
    <property type="match status" value="1"/>
</dbReference>
<accession>A0ABQ5W5R7</accession>
<name>A0ABQ5W5R7_9HYPH</name>
<keyword evidence="11" id="KW-1185">Reference proteome</keyword>
<comment type="similarity">
    <text evidence="2 9">Belongs to the inositol monophosphatase superfamily. CysQ family.</text>
</comment>
<feature type="binding site" evidence="9">
    <location>
        <position position="221"/>
    </location>
    <ligand>
        <name>Mg(2+)</name>
        <dbReference type="ChEBI" id="CHEBI:18420"/>
        <label>2</label>
    </ligand>
</feature>
<evidence type="ECO:0000256" key="3">
    <source>
        <dbReference type="ARBA" id="ARBA00022475"/>
    </source>
</evidence>
<dbReference type="Proteomes" id="UP001156691">
    <property type="component" value="Unassembled WGS sequence"/>
</dbReference>
<feature type="binding site" evidence="9">
    <location>
        <begin position="96"/>
        <end position="99"/>
    </location>
    <ligand>
        <name>substrate</name>
    </ligand>
</feature>
<comment type="caution">
    <text evidence="10">The sequence shown here is derived from an EMBL/GenBank/DDBJ whole genome shotgun (WGS) entry which is preliminary data.</text>
</comment>
<keyword evidence="5 9" id="KW-0479">Metal-binding</keyword>
<proteinExistence type="inferred from homology"/>
<keyword evidence="7 9" id="KW-0460">Magnesium</keyword>
<dbReference type="Gene3D" id="3.40.190.80">
    <property type="match status" value="1"/>
</dbReference>
<gene>
    <name evidence="9" type="primary">cysQ</name>
    <name evidence="10" type="ORF">GCM10010862_24630</name>
</gene>
<dbReference type="CDD" id="cd01638">
    <property type="entry name" value="CysQ"/>
    <property type="match status" value="1"/>
</dbReference>
<feature type="binding site" evidence="9">
    <location>
        <position position="94"/>
    </location>
    <ligand>
        <name>Mg(2+)</name>
        <dbReference type="ChEBI" id="CHEBI:18420"/>
        <label>2</label>
    </ligand>
</feature>
<dbReference type="InterPro" id="IPR020550">
    <property type="entry name" value="Inositol_monophosphatase_CS"/>
</dbReference>
<protein>
    <recommendedName>
        <fullName evidence="9">3'(2'),5'-bisphosphate nucleotidase CysQ</fullName>
        <ecNumber evidence="9">3.1.3.7</ecNumber>
    </recommendedName>
    <alternativeName>
        <fullName evidence="9">3'(2'),5-bisphosphonucleoside 3'(2')-phosphohydrolase</fullName>
    </alternativeName>
    <alternativeName>
        <fullName evidence="9">3'-phosphoadenosine 5'-phosphate phosphatase</fullName>
        <shortName evidence="9">PAP phosphatase</shortName>
    </alternativeName>
</protein>
<reference evidence="11" key="1">
    <citation type="journal article" date="2019" name="Int. J. Syst. Evol. Microbiol.">
        <title>The Global Catalogue of Microorganisms (GCM) 10K type strain sequencing project: providing services to taxonomists for standard genome sequencing and annotation.</title>
        <authorList>
            <consortium name="The Broad Institute Genomics Platform"/>
            <consortium name="The Broad Institute Genome Sequencing Center for Infectious Disease"/>
            <person name="Wu L."/>
            <person name="Ma J."/>
        </authorList>
    </citation>
    <scope>NUCLEOTIDE SEQUENCE [LARGE SCALE GENOMIC DNA]</scope>
    <source>
        <strain evidence="11">NBRC 112416</strain>
    </source>
</reference>
<sequence>MTALDQALDDSDLPALLDLSLTAAIAAADVIKTVYARPFAAETKADGSPVTEADARAEAVIIEHLMPTEIPVLAEESVAAGRIPLLGRRYFVVDPLDGTKEFLKRNGEFTVNIALVEDGRPVLGVVLVPATGRAYLGGPDGAQACETSAGAPVEMRRISVNDSRPLRIVASRSHGHAALAPLCETLDVTEDVSVGSSLKFCLLAEGNAQIYPRFTPTCEWDTAAGQAVLEAAGGTVLTMDGLPLRYGKADLKFLNPFFVAAASEDLAIRAAAEMSRLVA</sequence>
<dbReference type="InterPro" id="IPR050725">
    <property type="entry name" value="CysQ/Inositol_MonoPase"/>
</dbReference>
<comment type="subcellular location">
    <subcellularLocation>
        <location evidence="9">Cell inner membrane</location>
        <topology evidence="9">Peripheral membrane protein</topology>
        <orientation evidence="9">Cytoplasmic side</orientation>
    </subcellularLocation>
</comment>
<evidence type="ECO:0000256" key="7">
    <source>
        <dbReference type="ARBA" id="ARBA00022842"/>
    </source>
</evidence>
<evidence type="ECO:0000256" key="6">
    <source>
        <dbReference type="ARBA" id="ARBA00022801"/>
    </source>
</evidence>
<comment type="catalytic activity">
    <reaction evidence="1 9">
        <text>adenosine 3',5'-bisphosphate + H2O = AMP + phosphate</text>
        <dbReference type="Rhea" id="RHEA:10040"/>
        <dbReference type="ChEBI" id="CHEBI:15377"/>
        <dbReference type="ChEBI" id="CHEBI:43474"/>
        <dbReference type="ChEBI" id="CHEBI:58343"/>
        <dbReference type="ChEBI" id="CHEBI:456215"/>
        <dbReference type="EC" id="3.1.3.7"/>
    </reaction>
</comment>
<dbReference type="InterPro" id="IPR000760">
    <property type="entry name" value="Inositol_monophosphatase-like"/>
</dbReference>
<dbReference type="Gene3D" id="3.30.540.10">
    <property type="entry name" value="Fructose-1,6-Bisphosphatase, subunit A, domain 1"/>
    <property type="match status" value="1"/>
</dbReference>
<dbReference type="EMBL" id="BSNS01000011">
    <property type="protein sequence ID" value="GLQ55204.1"/>
    <property type="molecule type" value="Genomic_DNA"/>
</dbReference>
<dbReference type="Pfam" id="PF00459">
    <property type="entry name" value="Inositol_P"/>
    <property type="match status" value="1"/>
</dbReference>
<evidence type="ECO:0000256" key="9">
    <source>
        <dbReference type="HAMAP-Rule" id="MF_02095"/>
    </source>
</evidence>
<dbReference type="EC" id="3.1.3.7" evidence="9"/>
<feature type="binding site" evidence="9">
    <location>
        <position position="75"/>
    </location>
    <ligand>
        <name>substrate</name>
    </ligand>
</feature>
<evidence type="ECO:0000256" key="4">
    <source>
        <dbReference type="ARBA" id="ARBA00022519"/>
    </source>
</evidence>
<comment type="cofactor">
    <cofactor evidence="9">
        <name>Mg(2+)</name>
        <dbReference type="ChEBI" id="CHEBI:18420"/>
    </cofactor>
</comment>
<evidence type="ECO:0000256" key="2">
    <source>
        <dbReference type="ARBA" id="ARBA00005289"/>
    </source>
</evidence>
<dbReference type="InterPro" id="IPR006240">
    <property type="entry name" value="CysQ"/>
</dbReference>
<feature type="binding site" evidence="9">
    <location>
        <position position="97"/>
    </location>
    <ligand>
        <name>Mg(2+)</name>
        <dbReference type="ChEBI" id="CHEBI:18420"/>
        <label>2</label>
    </ligand>
</feature>
<keyword evidence="8 9" id="KW-0472">Membrane</keyword>
<feature type="binding site" evidence="9">
    <location>
        <position position="96"/>
    </location>
    <ligand>
        <name>Mg(2+)</name>
        <dbReference type="ChEBI" id="CHEBI:18420"/>
        <label>1</label>
    </ligand>
</feature>
<dbReference type="HAMAP" id="MF_02095">
    <property type="entry name" value="CysQ"/>
    <property type="match status" value="1"/>
</dbReference>